<name>A0AA39WM81_9PEZI</name>
<organism evidence="2 3">
    <name type="scientific">Bombardia bombarda</name>
    <dbReference type="NCBI Taxonomy" id="252184"/>
    <lineage>
        <taxon>Eukaryota</taxon>
        <taxon>Fungi</taxon>
        <taxon>Dikarya</taxon>
        <taxon>Ascomycota</taxon>
        <taxon>Pezizomycotina</taxon>
        <taxon>Sordariomycetes</taxon>
        <taxon>Sordariomycetidae</taxon>
        <taxon>Sordariales</taxon>
        <taxon>Lasiosphaeriaceae</taxon>
        <taxon>Bombardia</taxon>
    </lineage>
</organism>
<dbReference type="AlphaFoldDB" id="A0AA39WM81"/>
<protein>
    <recommendedName>
        <fullName evidence="4">ATP synthase F0 subunit 8</fullName>
    </recommendedName>
</protein>
<feature type="signal peptide" evidence="1">
    <location>
        <begin position="1"/>
        <end position="16"/>
    </location>
</feature>
<evidence type="ECO:0000256" key="1">
    <source>
        <dbReference type="SAM" id="SignalP"/>
    </source>
</evidence>
<proteinExistence type="predicted"/>
<keyword evidence="1" id="KW-0732">Signal</keyword>
<keyword evidence="3" id="KW-1185">Reference proteome</keyword>
<dbReference type="EMBL" id="JAULSR010000005">
    <property type="protein sequence ID" value="KAK0617987.1"/>
    <property type="molecule type" value="Genomic_DNA"/>
</dbReference>
<evidence type="ECO:0008006" key="4">
    <source>
        <dbReference type="Google" id="ProtNLM"/>
    </source>
</evidence>
<gene>
    <name evidence="2" type="ORF">B0T17DRAFT_536490</name>
</gene>
<comment type="caution">
    <text evidence="2">The sequence shown here is derived from an EMBL/GenBank/DDBJ whole genome shotgun (WGS) entry which is preliminary data.</text>
</comment>
<sequence length="64" mass="7698">MFYLLLLPYLWDFLLTVKKNVYYIYISRRLRLGLASAVVHLNDCDTPIEEQKRMAEHGYDTKMK</sequence>
<accession>A0AA39WM81</accession>
<evidence type="ECO:0000313" key="3">
    <source>
        <dbReference type="Proteomes" id="UP001174934"/>
    </source>
</evidence>
<dbReference type="Proteomes" id="UP001174934">
    <property type="component" value="Unassembled WGS sequence"/>
</dbReference>
<feature type="chain" id="PRO_5041366658" description="ATP synthase F0 subunit 8" evidence="1">
    <location>
        <begin position="17"/>
        <end position="64"/>
    </location>
</feature>
<reference evidence="2" key="1">
    <citation type="submission" date="2023-06" db="EMBL/GenBank/DDBJ databases">
        <title>Genome-scale phylogeny and comparative genomics of the fungal order Sordariales.</title>
        <authorList>
            <consortium name="Lawrence Berkeley National Laboratory"/>
            <person name="Hensen N."/>
            <person name="Bonometti L."/>
            <person name="Westerberg I."/>
            <person name="Brannstrom I.O."/>
            <person name="Guillou S."/>
            <person name="Cros-Aarteil S."/>
            <person name="Calhoun S."/>
            <person name="Haridas S."/>
            <person name="Kuo A."/>
            <person name="Mondo S."/>
            <person name="Pangilinan J."/>
            <person name="Riley R."/>
            <person name="LaButti K."/>
            <person name="Andreopoulos B."/>
            <person name="Lipzen A."/>
            <person name="Chen C."/>
            <person name="Yanf M."/>
            <person name="Daum C."/>
            <person name="Ng V."/>
            <person name="Clum A."/>
            <person name="Steindorff A."/>
            <person name="Ohm R."/>
            <person name="Martin F."/>
            <person name="Silar P."/>
            <person name="Natvig D."/>
            <person name="Lalanne C."/>
            <person name="Gautier V."/>
            <person name="Ament-velasquez S.L."/>
            <person name="Kruys A."/>
            <person name="Hutchinson M.I."/>
            <person name="Powell A.J."/>
            <person name="Barry K."/>
            <person name="Miller A.N."/>
            <person name="Grigoriev I.V."/>
            <person name="Debuchy R."/>
            <person name="Gladieux P."/>
            <person name="Thoren M.H."/>
            <person name="Johannesson H."/>
        </authorList>
    </citation>
    <scope>NUCLEOTIDE SEQUENCE</scope>
    <source>
        <strain evidence="2">SMH3391-2</strain>
    </source>
</reference>
<evidence type="ECO:0000313" key="2">
    <source>
        <dbReference type="EMBL" id="KAK0617987.1"/>
    </source>
</evidence>